<dbReference type="EMBL" id="DXHV01000046">
    <property type="protein sequence ID" value="HIW00394.1"/>
    <property type="molecule type" value="Genomic_DNA"/>
</dbReference>
<reference evidence="1" key="1">
    <citation type="journal article" date="2021" name="PeerJ">
        <title>Extensive microbial diversity within the chicken gut microbiome revealed by metagenomics and culture.</title>
        <authorList>
            <person name="Gilroy R."/>
            <person name="Ravi A."/>
            <person name="Getino M."/>
            <person name="Pursley I."/>
            <person name="Horton D.L."/>
            <person name="Alikhan N.F."/>
            <person name="Baker D."/>
            <person name="Gharbi K."/>
            <person name="Hall N."/>
            <person name="Watson M."/>
            <person name="Adriaenssens E.M."/>
            <person name="Foster-Nyarko E."/>
            <person name="Jarju S."/>
            <person name="Secka A."/>
            <person name="Antonio M."/>
            <person name="Oren A."/>
            <person name="Chaudhuri R.R."/>
            <person name="La Ragione R."/>
            <person name="Hildebrand F."/>
            <person name="Pallen M.J."/>
        </authorList>
    </citation>
    <scope>NUCLEOTIDE SEQUENCE</scope>
    <source>
        <strain evidence="1">ChiHecec2B26-446</strain>
    </source>
</reference>
<gene>
    <name evidence="1" type="ORF">H9894_04320</name>
</gene>
<evidence type="ECO:0000313" key="1">
    <source>
        <dbReference type="EMBL" id="HIW00394.1"/>
    </source>
</evidence>
<proteinExistence type="predicted"/>
<comment type="caution">
    <text evidence="1">The sequence shown here is derived from an EMBL/GenBank/DDBJ whole genome shotgun (WGS) entry which is preliminary data.</text>
</comment>
<evidence type="ECO:0000313" key="2">
    <source>
        <dbReference type="Proteomes" id="UP000886752"/>
    </source>
</evidence>
<name>A0A9D1TPH6_9BACT</name>
<reference evidence="1" key="2">
    <citation type="submission" date="2021-04" db="EMBL/GenBank/DDBJ databases">
        <authorList>
            <person name="Gilroy R."/>
        </authorList>
    </citation>
    <scope>NUCLEOTIDE SEQUENCE</scope>
    <source>
        <strain evidence="1">ChiHecec2B26-446</strain>
    </source>
</reference>
<accession>A0A9D1TPH6</accession>
<sequence length="146" mass="15882">MKNLSEDQCLDCTGAGLEAIGQIYGDEKLQQILENFAAMTQAGELSEESLANPVVVLALLGGEEEELSLCALYFMSKRMMEIMLWEEAAGAFVAGLFGRTGETGNRQNVMQLDEILGTIHAIGRVRLEEYFEPRACAAEQADSGQA</sequence>
<dbReference type="Proteomes" id="UP000886752">
    <property type="component" value="Unassembled WGS sequence"/>
</dbReference>
<protein>
    <submittedName>
        <fullName evidence="1">Uncharacterized protein</fullName>
    </submittedName>
</protein>
<dbReference type="AlphaFoldDB" id="A0A9D1TPH6"/>
<organism evidence="1 2">
    <name type="scientific">Candidatus Desulfovibrio intestinipullorum</name>
    <dbReference type="NCBI Taxonomy" id="2838536"/>
    <lineage>
        <taxon>Bacteria</taxon>
        <taxon>Pseudomonadati</taxon>
        <taxon>Thermodesulfobacteriota</taxon>
        <taxon>Desulfovibrionia</taxon>
        <taxon>Desulfovibrionales</taxon>
        <taxon>Desulfovibrionaceae</taxon>
        <taxon>Desulfovibrio</taxon>
    </lineage>
</organism>